<evidence type="ECO:0000313" key="7">
    <source>
        <dbReference type="EMBL" id="GGO48866.1"/>
    </source>
</evidence>
<dbReference type="Pfam" id="PF21597">
    <property type="entry name" value="TetR_C_43"/>
    <property type="match status" value="1"/>
</dbReference>
<keyword evidence="1" id="KW-0805">Transcription regulation</keyword>
<dbReference type="SUPFAM" id="SSF46689">
    <property type="entry name" value="Homeodomain-like"/>
    <property type="match status" value="1"/>
</dbReference>
<feature type="DNA-binding region" description="H-T-H motif" evidence="4">
    <location>
        <begin position="40"/>
        <end position="59"/>
    </location>
</feature>
<dbReference type="PANTHER" id="PTHR30055">
    <property type="entry name" value="HTH-TYPE TRANSCRIPTIONAL REGULATOR RUTR"/>
    <property type="match status" value="1"/>
</dbReference>
<feature type="compositionally biased region" description="Basic and acidic residues" evidence="5">
    <location>
        <begin position="214"/>
        <end position="223"/>
    </location>
</feature>
<feature type="domain" description="HTH tetR-type" evidence="6">
    <location>
        <begin position="18"/>
        <end position="77"/>
    </location>
</feature>
<comment type="caution">
    <text evidence="7">The sequence shown here is derived from an EMBL/GenBank/DDBJ whole genome shotgun (WGS) entry which is preliminary data.</text>
</comment>
<dbReference type="SUPFAM" id="SSF48498">
    <property type="entry name" value="Tetracyclin repressor-like, C-terminal domain"/>
    <property type="match status" value="1"/>
</dbReference>
<name>A0ABQ2MAK9_9ACTN</name>
<feature type="compositionally biased region" description="Gly residues" evidence="5">
    <location>
        <begin position="224"/>
        <end position="237"/>
    </location>
</feature>
<dbReference type="PROSITE" id="PS50977">
    <property type="entry name" value="HTH_TETR_2"/>
    <property type="match status" value="1"/>
</dbReference>
<dbReference type="Proteomes" id="UP000631535">
    <property type="component" value="Unassembled WGS sequence"/>
</dbReference>
<accession>A0ABQ2MAK9</accession>
<dbReference type="InterPro" id="IPR009057">
    <property type="entry name" value="Homeodomain-like_sf"/>
</dbReference>
<dbReference type="InterPro" id="IPR050109">
    <property type="entry name" value="HTH-type_TetR-like_transc_reg"/>
</dbReference>
<keyword evidence="2 4" id="KW-0238">DNA-binding</keyword>
<sequence length="237" mass="24988">MGSAPRSGTVRCVRRDAQRNREAVLAAAREIYAEQGVEAPLDVIARRAGVGNATLYRRFPDRASLIEAVFHDMLTATVEAGEEARRAEDPWSGLISYVERLFTGLAADRGATDLLTTGVEGLPTLDALHAHNAETFRGLLARCVREGTARDDLSVEDLLFALAVVGRAVPAAEAASPGSWRRLLALFVDGLRKEGASPLPAEPLNGEQLAGALRELHGRRGREAGSGAGGAGGSGRG</sequence>
<evidence type="ECO:0000256" key="3">
    <source>
        <dbReference type="ARBA" id="ARBA00023163"/>
    </source>
</evidence>
<evidence type="ECO:0000259" key="6">
    <source>
        <dbReference type="PROSITE" id="PS50977"/>
    </source>
</evidence>
<dbReference type="PANTHER" id="PTHR30055:SF234">
    <property type="entry name" value="HTH-TYPE TRANSCRIPTIONAL REGULATOR BETI"/>
    <property type="match status" value="1"/>
</dbReference>
<proteinExistence type="predicted"/>
<organism evidence="7 8">
    <name type="scientific">Streptomyces daqingensis</name>
    <dbReference type="NCBI Taxonomy" id="1472640"/>
    <lineage>
        <taxon>Bacteria</taxon>
        <taxon>Bacillati</taxon>
        <taxon>Actinomycetota</taxon>
        <taxon>Actinomycetes</taxon>
        <taxon>Kitasatosporales</taxon>
        <taxon>Streptomycetaceae</taxon>
        <taxon>Streptomyces</taxon>
    </lineage>
</organism>
<feature type="region of interest" description="Disordered" evidence="5">
    <location>
        <begin position="197"/>
        <end position="237"/>
    </location>
</feature>
<dbReference type="InterPro" id="IPR001647">
    <property type="entry name" value="HTH_TetR"/>
</dbReference>
<dbReference type="Gene3D" id="1.10.357.10">
    <property type="entry name" value="Tetracycline Repressor, domain 2"/>
    <property type="match status" value="1"/>
</dbReference>
<evidence type="ECO:0000256" key="2">
    <source>
        <dbReference type="ARBA" id="ARBA00023125"/>
    </source>
</evidence>
<keyword evidence="8" id="KW-1185">Reference proteome</keyword>
<evidence type="ECO:0000256" key="4">
    <source>
        <dbReference type="PROSITE-ProRule" id="PRU00335"/>
    </source>
</evidence>
<protein>
    <submittedName>
        <fullName evidence="7">TetR family transcriptional regulator</fullName>
    </submittedName>
</protein>
<dbReference type="Pfam" id="PF00440">
    <property type="entry name" value="TetR_N"/>
    <property type="match status" value="1"/>
</dbReference>
<keyword evidence="3" id="KW-0804">Transcription</keyword>
<evidence type="ECO:0000256" key="1">
    <source>
        <dbReference type="ARBA" id="ARBA00023015"/>
    </source>
</evidence>
<gene>
    <name evidence="7" type="ORF">GCM10012287_24850</name>
</gene>
<evidence type="ECO:0000256" key="5">
    <source>
        <dbReference type="SAM" id="MobiDB-lite"/>
    </source>
</evidence>
<dbReference type="PRINTS" id="PR00455">
    <property type="entry name" value="HTHTETR"/>
</dbReference>
<dbReference type="EMBL" id="BMMP01000007">
    <property type="protein sequence ID" value="GGO48866.1"/>
    <property type="molecule type" value="Genomic_DNA"/>
</dbReference>
<reference evidence="8" key="1">
    <citation type="journal article" date="2019" name="Int. J. Syst. Evol. Microbiol.">
        <title>The Global Catalogue of Microorganisms (GCM) 10K type strain sequencing project: providing services to taxonomists for standard genome sequencing and annotation.</title>
        <authorList>
            <consortium name="The Broad Institute Genomics Platform"/>
            <consortium name="The Broad Institute Genome Sequencing Center for Infectious Disease"/>
            <person name="Wu L."/>
            <person name="Ma J."/>
        </authorList>
    </citation>
    <scope>NUCLEOTIDE SEQUENCE [LARGE SCALE GENOMIC DNA]</scope>
    <source>
        <strain evidence="8">CGMCC 4.7178</strain>
    </source>
</reference>
<dbReference type="InterPro" id="IPR036271">
    <property type="entry name" value="Tet_transcr_reg_TetR-rel_C_sf"/>
</dbReference>
<evidence type="ECO:0000313" key="8">
    <source>
        <dbReference type="Proteomes" id="UP000631535"/>
    </source>
</evidence>
<dbReference type="InterPro" id="IPR049445">
    <property type="entry name" value="TetR_SbtR-like_C"/>
</dbReference>